<feature type="chain" id="PRO_5046507612" description="Lipoprotein" evidence="1">
    <location>
        <begin position="22"/>
        <end position="233"/>
    </location>
</feature>
<gene>
    <name evidence="2" type="ORF">NE663_04400</name>
</gene>
<dbReference type="EMBL" id="JANGCH010000004">
    <property type="protein sequence ID" value="MCQ5121498.1"/>
    <property type="molecule type" value="Genomic_DNA"/>
</dbReference>
<proteinExistence type="predicted"/>
<dbReference type="PROSITE" id="PS51257">
    <property type="entry name" value="PROKAR_LIPOPROTEIN"/>
    <property type="match status" value="1"/>
</dbReference>
<name>A0ABT1SJV5_9FIRM</name>
<keyword evidence="1" id="KW-0732">Signal</keyword>
<keyword evidence="3" id="KW-1185">Reference proteome</keyword>
<evidence type="ECO:0008006" key="4">
    <source>
        <dbReference type="Google" id="ProtNLM"/>
    </source>
</evidence>
<organism evidence="2 3">
    <name type="scientific">Massilicoli timonensis</name>
    <dbReference type="NCBI Taxonomy" id="2015901"/>
    <lineage>
        <taxon>Bacteria</taxon>
        <taxon>Bacillati</taxon>
        <taxon>Bacillota</taxon>
        <taxon>Erysipelotrichia</taxon>
        <taxon>Erysipelotrichales</taxon>
        <taxon>Erysipelotrichaceae</taxon>
        <taxon>Massilicoli</taxon>
    </lineage>
</organism>
<evidence type="ECO:0000313" key="2">
    <source>
        <dbReference type="EMBL" id="MCQ5121498.1"/>
    </source>
</evidence>
<protein>
    <recommendedName>
        <fullName evidence="4">Lipoprotein</fullName>
    </recommendedName>
</protein>
<reference evidence="2 3" key="1">
    <citation type="submission" date="2022-06" db="EMBL/GenBank/DDBJ databases">
        <title>Isolation of gut microbiota from human fecal samples.</title>
        <authorList>
            <person name="Pamer E.G."/>
            <person name="Barat B."/>
            <person name="Waligurski E."/>
            <person name="Medina S."/>
            <person name="Paddock L."/>
            <person name="Mostad J."/>
        </authorList>
    </citation>
    <scope>NUCLEOTIDE SEQUENCE [LARGE SCALE GENOMIC DNA]</scope>
    <source>
        <strain evidence="2 3">DFI.6.1</strain>
    </source>
</reference>
<evidence type="ECO:0000313" key="3">
    <source>
        <dbReference type="Proteomes" id="UP001524435"/>
    </source>
</evidence>
<comment type="caution">
    <text evidence="2">The sequence shown here is derived from an EMBL/GenBank/DDBJ whole genome shotgun (WGS) entry which is preliminary data.</text>
</comment>
<dbReference type="Proteomes" id="UP001524435">
    <property type="component" value="Unassembled WGS sequence"/>
</dbReference>
<feature type="signal peptide" evidence="1">
    <location>
        <begin position="1"/>
        <end position="21"/>
    </location>
</feature>
<sequence>MWSKKVIAVLLVLLLSGCAKAETMEKQIRFALNQAKEDPYPAINQQKQYYGYYLPPDIGRRKSTLFSEVLVKDGYTIVMNFKSRAVIEAATSSSQREAQEVEQEVLKELLGHASYETIEGGYAFSGYYQMLDGFVYPFTCKVLENDADTVAIALETQYMDGFTIVDRSCADQYARVMLKMAGALKIEEERLLADFSLYDAYRSDEESDVQMRDTFDEEGYLIDFDHRETDTPD</sequence>
<accession>A0ABT1SJV5</accession>
<evidence type="ECO:0000256" key="1">
    <source>
        <dbReference type="SAM" id="SignalP"/>
    </source>
</evidence>
<dbReference type="RefSeq" id="WP_102266409.1">
    <property type="nucleotide sequence ID" value="NZ_CALVCM010000031.1"/>
</dbReference>